<organism evidence="8 9">
    <name type="scientific">Thiovibrio frasassiensis</name>
    <dbReference type="NCBI Taxonomy" id="2984131"/>
    <lineage>
        <taxon>Bacteria</taxon>
        <taxon>Pseudomonadati</taxon>
        <taxon>Thermodesulfobacteriota</taxon>
        <taxon>Desulfobulbia</taxon>
        <taxon>Desulfobulbales</taxon>
        <taxon>Thiovibrionaceae</taxon>
        <taxon>Thiovibrio</taxon>
    </lineage>
</organism>
<dbReference type="GO" id="GO:0005524">
    <property type="term" value="F:ATP binding"/>
    <property type="evidence" value="ECO:0007669"/>
    <property type="project" value="UniProtKB-KW"/>
</dbReference>
<dbReference type="CDD" id="cd00009">
    <property type="entry name" value="AAA"/>
    <property type="match status" value="1"/>
</dbReference>
<dbReference type="PROSITE" id="PS50110">
    <property type="entry name" value="RESPONSE_REGULATORY"/>
    <property type="match status" value="1"/>
</dbReference>
<feature type="modified residue" description="4-aspartylphosphate" evidence="5">
    <location>
        <position position="52"/>
    </location>
</feature>
<feature type="domain" description="Sigma-54 factor interaction" evidence="6">
    <location>
        <begin position="144"/>
        <end position="373"/>
    </location>
</feature>
<dbReference type="InterPro" id="IPR003593">
    <property type="entry name" value="AAA+_ATPase"/>
</dbReference>
<dbReference type="GO" id="GO:0000160">
    <property type="term" value="P:phosphorelay signal transduction system"/>
    <property type="evidence" value="ECO:0007669"/>
    <property type="project" value="InterPro"/>
</dbReference>
<dbReference type="InterPro" id="IPR002078">
    <property type="entry name" value="Sigma_54_int"/>
</dbReference>
<evidence type="ECO:0000259" key="7">
    <source>
        <dbReference type="PROSITE" id="PS50110"/>
    </source>
</evidence>
<evidence type="ECO:0000256" key="2">
    <source>
        <dbReference type="ARBA" id="ARBA00022840"/>
    </source>
</evidence>
<dbReference type="PROSITE" id="PS50045">
    <property type="entry name" value="SIGMA54_INTERACT_4"/>
    <property type="match status" value="1"/>
</dbReference>
<dbReference type="SUPFAM" id="SSF52540">
    <property type="entry name" value="P-loop containing nucleoside triphosphate hydrolases"/>
    <property type="match status" value="1"/>
</dbReference>
<protein>
    <submittedName>
        <fullName evidence="8">Sigma-54 dependent transcriptional regulator</fullName>
    </submittedName>
</protein>
<evidence type="ECO:0000259" key="6">
    <source>
        <dbReference type="PROSITE" id="PS50045"/>
    </source>
</evidence>
<evidence type="ECO:0000313" key="9">
    <source>
        <dbReference type="Proteomes" id="UP001154240"/>
    </source>
</evidence>
<comment type="caution">
    <text evidence="8">The sequence shown here is derived from an EMBL/GenBank/DDBJ whole genome shotgun (WGS) entry which is preliminary data.</text>
</comment>
<dbReference type="Gene3D" id="1.10.8.60">
    <property type="match status" value="1"/>
</dbReference>
<evidence type="ECO:0000256" key="5">
    <source>
        <dbReference type="PROSITE-ProRule" id="PRU00169"/>
    </source>
</evidence>
<dbReference type="Pfam" id="PF25601">
    <property type="entry name" value="AAA_lid_14"/>
    <property type="match status" value="1"/>
</dbReference>
<dbReference type="RefSeq" id="WP_307632309.1">
    <property type="nucleotide sequence ID" value="NZ_JAPHEH010000001.1"/>
</dbReference>
<sequence length="460" mass="51018">MKILMVDDEPMALSSLQRLLRRRGYREVEVCEQAPAAVERIKSGGFDVVFLDMLMPEMDGLQVLESTKPFCPHTEFIMLTAVDDVHTAVKALRLGAYDYLIKPVDNERLILVLEHAYERRALLSGLAGASAGKTVTLSEPFSPIITQCPRMKELLTFAQTMAKSGNPVLITGESGTGKELLARAIHGAGPAPDGPYVPVNVASVSESLFESQFFGHVKGAFTGATMDYPGFFAQAHTGTLFLDEIGELPLSLQAKFLRVLEEKKVMRLGDPQQISVDVRIVSATNVDLDKACQEGAFRLDLMYRLKSIHLHLPPLRERDGDIPLLADYFLKKAALRHGKEAKGFRPEALELLQQQSYPGNIRELAQKVETAVLISRETYLPPEAFGQESAPAQSFGRRLCSLKEDAGQHTAFVLMQTKGDRKQAAEILGITVRQVQRKIAEMKKEPRWQKLLSDIEVAHP</sequence>
<dbReference type="PANTHER" id="PTHR32071:SF13">
    <property type="entry name" value="RESPONSE REGULATOR HSFA"/>
    <property type="match status" value="1"/>
</dbReference>
<dbReference type="InterPro" id="IPR011006">
    <property type="entry name" value="CheY-like_superfamily"/>
</dbReference>
<dbReference type="AlphaFoldDB" id="A0A9X4MFJ7"/>
<name>A0A9X4MFJ7_9BACT</name>
<accession>A0A9X4MFJ7</accession>
<dbReference type="InterPro" id="IPR027417">
    <property type="entry name" value="P-loop_NTPase"/>
</dbReference>
<dbReference type="Gene3D" id="1.10.10.60">
    <property type="entry name" value="Homeodomain-like"/>
    <property type="match status" value="1"/>
</dbReference>
<keyword evidence="2" id="KW-0067">ATP-binding</keyword>
<dbReference type="InterPro" id="IPR058031">
    <property type="entry name" value="AAA_lid_NorR"/>
</dbReference>
<evidence type="ECO:0000256" key="4">
    <source>
        <dbReference type="ARBA" id="ARBA00023163"/>
    </source>
</evidence>
<keyword evidence="5" id="KW-0597">Phosphoprotein</keyword>
<reference evidence="8" key="1">
    <citation type="journal article" date="2022" name="bioRxiv">
        <title>Thiovibrio frasassiensisgen. nov., sp. nov., an autotrophic, elemental sulfur disproportionating bacterium isolated from sulfidic karst sediment, and proposal of Thiovibrionaceae fam. nov.</title>
        <authorList>
            <person name="Aronson H."/>
            <person name="Thomas C."/>
            <person name="Bhattacharyya M."/>
            <person name="Eckstein S."/>
            <person name="Jensen S."/>
            <person name="Barco R."/>
            <person name="Macalady J."/>
            <person name="Amend J."/>
        </authorList>
    </citation>
    <scope>NUCLEOTIDE SEQUENCE</scope>
    <source>
        <strain evidence="8">RS19-109</strain>
    </source>
</reference>
<dbReference type="PROSITE" id="PS00676">
    <property type="entry name" value="SIGMA54_INTERACT_2"/>
    <property type="match status" value="1"/>
</dbReference>
<evidence type="ECO:0000256" key="1">
    <source>
        <dbReference type="ARBA" id="ARBA00022741"/>
    </source>
</evidence>
<dbReference type="Gene3D" id="3.40.50.2300">
    <property type="match status" value="1"/>
</dbReference>
<dbReference type="SMART" id="SM00382">
    <property type="entry name" value="AAA"/>
    <property type="match status" value="1"/>
</dbReference>
<proteinExistence type="predicted"/>
<dbReference type="Pfam" id="PF02954">
    <property type="entry name" value="HTH_8"/>
    <property type="match status" value="1"/>
</dbReference>
<dbReference type="InterPro" id="IPR025662">
    <property type="entry name" value="Sigma_54_int_dom_ATP-bd_1"/>
</dbReference>
<keyword evidence="1" id="KW-0547">Nucleotide-binding</keyword>
<dbReference type="GO" id="GO:0043565">
    <property type="term" value="F:sequence-specific DNA binding"/>
    <property type="evidence" value="ECO:0007669"/>
    <property type="project" value="InterPro"/>
</dbReference>
<keyword evidence="3" id="KW-0805">Transcription regulation</keyword>
<dbReference type="InterPro" id="IPR002197">
    <property type="entry name" value="HTH_Fis"/>
</dbReference>
<dbReference type="InterPro" id="IPR025943">
    <property type="entry name" value="Sigma_54_int_dom_ATP-bd_2"/>
</dbReference>
<dbReference type="EMBL" id="JAPHEH010000001">
    <property type="protein sequence ID" value="MDG4475335.1"/>
    <property type="molecule type" value="Genomic_DNA"/>
</dbReference>
<dbReference type="GO" id="GO:0006355">
    <property type="term" value="P:regulation of DNA-templated transcription"/>
    <property type="evidence" value="ECO:0007669"/>
    <property type="project" value="InterPro"/>
</dbReference>
<keyword evidence="4" id="KW-0804">Transcription</keyword>
<dbReference type="Gene3D" id="3.40.50.300">
    <property type="entry name" value="P-loop containing nucleotide triphosphate hydrolases"/>
    <property type="match status" value="1"/>
</dbReference>
<dbReference type="FunFam" id="3.40.50.300:FF:000006">
    <property type="entry name" value="DNA-binding transcriptional regulator NtrC"/>
    <property type="match status" value="1"/>
</dbReference>
<evidence type="ECO:0000313" key="8">
    <source>
        <dbReference type="EMBL" id="MDG4475335.1"/>
    </source>
</evidence>
<feature type="domain" description="Response regulatory" evidence="7">
    <location>
        <begin position="2"/>
        <end position="117"/>
    </location>
</feature>
<keyword evidence="9" id="KW-1185">Reference proteome</keyword>
<dbReference type="SMART" id="SM00448">
    <property type="entry name" value="REC"/>
    <property type="match status" value="1"/>
</dbReference>
<dbReference type="InterPro" id="IPR001789">
    <property type="entry name" value="Sig_transdc_resp-reg_receiver"/>
</dbReference>
<dbReference type="Pfam" id="PF00158">
    <property type="entry name" value="Sigma54_activat"/>
    <property type="match status" value="1"/>
</dbReference>
<dbReference type="Proteomes" id="UP001154240">
    <property type="component" value="Unassembled WGS sequence"/>
</dbReference>
<reference evidence="8" key="2">
    <citation type="submission" date="2022-10" db="EMBL/GenBank/DDBJ databases">
        <authorList>
            <person name="Aronson H.S."/>
        </authorList>
    </citation>
    <scope>NUCLEOTIDE SEQUENCE</scope>
    <source>
        <strain evidence="8">RS19-109</strain>
    </source>
</reference>
<evidence type="ECO:0000256" key="3">
    <source>
        <dbReference type="ARBA" id="ARBA00023015"/>
    </source>
</evidence>
<dbReference type="PANTHER" id="PTHR32071">
    <property type="entry name" value="TRANSCRIPTIONAL REGULATORY PROTEIN"/>
    <property type="match status" value="1"/>
</dbReference>
<dbReference type="Pfam" id="PF00072">
    <property type="entry name" value="Response_reg"/>
    <property type="match status" value="1"/>
</dbReference>
<gene>
    <name evidence="8" type="ORF">OLX77_04065</name>
</gene>
<dbReference type="SUPFAM" id="SSF52172">
    <property type="entry name" value="CheY-like"/>
    <property type="match status" value="1"/>
</dbReference>
<dbReference type="PROSITE" id="PS00675">
    <property type="entry name" value="SIGMA54_INTERACT_1"/>
    <property type="match status" value="1"/>
</dbReference>